<dbReference type="Ensembl" id="ENSHHUT00000040061.1">
    <property type="protein sequence ID" value="ENSHHUP00000038543.1"/>
    <property type="gene ID" value="ENSHHUG00000024040.1"/>
</dbReference>
<dbReference type="InterPro" id="IPR004007">
    <property type="entry name" value="DhaL_dom"/>
</dbReference>
<comment type="catalytic activity">
    <reaction evidence="3">
        <text>D-glyceraldehyde + ATP = D-glyceraldehyde 3-phosphate + ADP + H(+)</text>
        <dbReference type="Rhea" id="RHEA:13941"/>
        <dbReference type="ChEBI" id="CHEBI:15378"/>
        <dbReference type="ChEBI" id="CHEBI:17378"/>
        <dbReference type="ChEBI" id="CHEBI:30616"/>
        <dbReference type="ChEBI" id="CHEBI:59776"/>
        <dbReference type="ChEBI" id="CHEBI:456216"/>
        <dbReference type="EC" id="2.7.1.28"/>
    </reaction>
</comment>
<evidence type="ECO:0000259" key="5">
    <source>
        <dbReference type="PROSITE" id="PS51480"/>
    </source>
</evidence>
<dbReference type="Pfam" id="PF02734">
    <property type="entry name" value="Dak2"/>
    <property type="match status" value="1"/>
</dbReference>
<comment type="catalytic activity">
    <reaction evidence="4">
        <text>dihydroxyacetone + ATP = dihydroxyacetone phosphate + ADP + H(+)</text>
        <dbReference type="Rhea" id="RHEA:15773"/>
        <dbReference type="ChEBI" id="CHEBI:15378"/>
        <dbReference type="ChEBI" id="CHEBI:16016"/>
        <dbReference type="ChEBI" id="CHEBI:30616"/>
        <dbReference type="ChEBI" id="CHEBI:57642"/>
        <dbReference type="ChEBI" id="CHEBI:456216"/>
        <dbReference type="EC" id="2.7.1.29"/>
    </reaction>
</comment>
<organism evidence="6 7">
    <name type="scientific">Hucho hucho</name>
    <name type="common">huchen</name>
    <dbReference type="NCBI Taxonomy" id="62062"/>
    <lineage>
        <taxon>Eukaryota</taxon>
        <taxon>Metazoa</taxon>
        <taxon>Chordata</taxon>
        <taxon>Craniata</taxon>
        <taxon>Vertebrata</taxon>
        <taxon>Euteleostomi</taxon>
        <taxon>Actinopterygii</taxon>
        <taxon>Neopterygii</taxon>
        <taxon>Teleostei</taxon>
        <taxon>Protacanthopterygii</taxon>
        <taxon>Salmoniformes</taxon>
        <taxon>Salmonidae</taxon>
        <taxon>Salmoninae</taxon>
        <taxon>Hucho</taxon>
    </lineage>
</organism>
<evidence type="ECO:0000256" key="1">
    <source>
        <dbReference type="ARBA" id="ARBA00022679"/>
    </source>
</evidence>
<accession>A0A4W5ML28</accession>
<evidence type="ECO:0000313" key="7">
    <source>
        <dbReference type="Proteomes" id="UP000314982"/>
    </source>
</evidence>
<dbReference type="PANTHER" id="PTHR28629">
    <property type="entry name" value="TRIOKINASE/FMN CYCLASE"/>
    <property type="match status" value="1"/>
</dbReference>
<evidence type="ECO:0000313" key="6">
    <source>
        <dbReference type="Ensembl" id="ENSHHUP00000038543.1"/>
    </source>
</evidence>
<dbReference type="Gene3D" id="1.25.40.340">
    <property type="match status" value="1"/>
</dbReference>
<dbReference type="PROSITE" id="PS51480">
    <property type="entry name" value="DHAL"/>
    <property type="match status" value="1"/>
</dbReference>
<sequence length="257" mass="26848">LGWGLQDTWVYLSGPTVLVGACRIAGFTSVGQQSWLGLAGDLGSNPGSRPLSDVMRKALEAVCSSLLQRQEELNSLDRASGDGDCGNTHAQAAKENIVSIQEWLQSHIVPGCPGKLLSTLAGLVQERMGGSSGALYSLFLTAAAALLKDRSDPAAWANAMHAGTDAMRWCVCVRLDALCPAVEELRRLTTSPPGGHMAILQAAVEKAELGAESTRDLTARAGRASYIATVRVTLPDPGAVAIAAVLRAVFEALGGQK</sequence>
<dbReference type="InterPro" id="IPR036117">
    <property type="entry name" value="DhaL_dom_sf"/>
</dbReference>
<keyword evidence="2" id="KW-0418">Kinase</keyword>
<reference evidence="7" key="1">
    <citation type="submission" date="2018-06" db="EMBL/GenBank/DDBJ databases">
        <title>Genome assembly of Danube salmon.</title>
        <authorList>
            <person name="Macqueen D.J."/>
            <person name="Gundappa M.K."/>
        </authorList>
    </citation>
    <scope>NUCLEOTIDE SEQUENCE [LARGE SCALE GENOMIC DNA]</scope>
</reference>
<dbReference type="PANTHER" id="PTHR28629:SF4">
    <property type="entry name" value="TRIOKINASE_FMN CYCLASE"/>
    <property type="match status" value="1"/>
</dbReference>
<dbReference type="GO" id="GO:0019563">
    <property type="term" value="P:glycerol catabolic process"/>
    <property type="evidence" value="ECO:0007669"/>
    <property type="project" value="TreeGrafter"/>
</dbReference>
<proteinExistence type="predicted"/>
<evidence type="ECO:0000256" key="3">
    <source>
        <dbReference type="ARBA" id="ARBA00047974"/>
    </source>
</evidence>
<dbReference type="STRING" id="62062.ENSHHUP00000038543"/>
<keyword evidence="7" id="KW-1185">Reference proteome</keyword>
<reference evidence="6" key="2">
    <citation type="submission" date="2025-08" db="UniProtKB">
        <authorList>
            <consortium name="Ensembl"/>
        </authorList>
    </citation>
    <scope>IDENTIFICATION</scope>
</reference>
<reference evidence="6" key="3">
    <citation type="submission" date="2025-09" db="UniProtKB">
        <authorList>
            <consortium name="Ensembl"/>
        </authorList>
    </citation>
    <scope>IDENTIFICATION</scope>
</reference>
<protein>
    <recommendedName>
        <fullName evidence="5">DhaL domain-containing protein</fullName>
    </recommendedName>
</protein>
<dbReference type="GO" id="GO:0005829">
    <property type="term" value="C:cytosol"/>
    <property type="evidence" value="ECO:0007669"/>
    <property type="project" value="TreeGrafter"/>
</dbReference>
<feature type="domain" description="DhaL" evidence="5">
    <location>
        <begin position="53"/>
        <end position="251"/>
    </location>
</feature>
<dbReference type="Proteomes" id="UP000314982">
    <property type="component" value="Unassembled WGS sequence"/>
</dbReference>
<dbReference type="SUPFAM" id="SSF101473">
    <property type="entry name" value="DhaL-like"/>
    <property type="match status" value="1"/>
</dbReference>
<dbReference type="AlphaFoldDB" id="A0A4W5ML28"/>
<dbReference type="GO" id="GO:0004371">
    <property type="term" value="F:glycerone kinase activity"/>
    <property type="evidence" value="ECO:0007669"/>
    <property type="project" value="UniProtKB-EC"/>
</dbReference>
<keyword evidence="1" id="KW-0808">Transferase</keyword>
<dbReference type="InterPro" id="IPR050861">
    <property type="entry name" value="Dihydroxyacetone_Kinase"/>
</dbReference>
<evidence type="ECO:0000256" key="2">
    <source>
        <dbReference type="ARBA" id="ARBA00022777"/>
    </source>
</evidence>
<dbReference type="GO" id="GO:0050354">
    <property type="term" value="F:triokinase activity"/>
    <property type="evidence" value="ECO:0007669"/>
    <property type="project" value="UniProtKB-EC"/>
</dbReference>
<dbReference type="SMART" id="SM01120">
    <property type="entry name" value="Dak2"/>
    <property type="match status" value="1"/>
</dbReference>
<name>A0A4W5ML28_9TELE</name>
<dbReference type="GeneTree" id="ENSGT00990000213822"/>
<evidence type="ECO:0000256" key="4">
    <source>
        <dbReference type="ARBA" id="ARBA00048898"/>
    </source>
</evidence>